<reference evidence="2 3" key="1">
    <citation type="submission" date="2018-04" db="EMBL/GenBank/DDBJ databases">
        <title>Genomic Encyclopedia of Type Strains, Phase III (KMG-III): the genomes of soil and plant-associated and newly described type strains.</title>
        <authorList>
            <person name="Whitman W."/>
        </authorList>
    </citation>
    <scope>NUCLEOTIDE SEQUENCE [LARGE SCALE GENOMIC DNA]</scope>
    <source>
        <strain evidence="2 3">NW12</strain>
    </source>
</reference>
<dbReference type="AlphaFoldDB" id="A0A2T4YSR4"/>
<gene>
    <name evidence="2" type="ORF">C8J24_0228</name>
</gene>
<feature type="transmembrane region" description="Helical" evidence="1">
    <location>
        <begin position="52"/>
        <end position="73"/>
    </location>
</feature>
<dbReference type="EMBL" id="PZZN01000001">
    <property type="protein sequence ID" value="PTM46852.1"/>
    <property type="molecule type" value="Genomic_DNA"/>
</dbReference>
<evidence type="ECO:0000313" key="2">
    <source>
        <dbReference type="EMBL" id="PTM46852.1"/>
    </source>
</evidence>
<keyword evidence="1" id="KW-0472">Membrane</keyword>
<keyword evidence="1" id="KW-1133">Transmembrane helix</keyword>
<accession>A0A2T4YSR4</accession>
<name>A0A2T4YSR4_9SPHN</name>
<evidence type="ECO:0000256" key="1">
    <source>
        <dbReference type="SAM" id="Phobius"/>
    </source>
</evidence>
<evidence type="ECO:0000313" key="3">
    <source>
        <dbReference type="Proteomes" id="UP000240996"/>
    </source>
</evidence>
<organism evidence="2 3">
    <name type="scientific">Sphingomonas aerolata</name>
    <dbReference type="NCBI Taxonomy" id="185951"/>
    <lineage>
        <taxon>Bacteria</taxon>
        <taxon>Pseudomonadati</taxon>
        <taxon>Pseudomonadota</taxon>
        <taxon>Alphaproteobacteria</taxon>
        <taxon>Sphingomonadales</taxon>
        <taxon>Sphingomonadaceae</taxon>
        <taxon>Sphingomonas</taxon>
    </lineage>
</organism>
<proteinExistence type="predicted"/>
<protein>
    <recommendedName>
        <fullName evidence="4">ATPase</fullName>
    </recommendedName>
</protein>
<feature type="transmembrane region" description="Helical" evidence="1">
    <location>
        <begin position="20"/>
        <end position="40"/>
    </location>
</feature>
<keyword evidence="3" id="KW-1185">Reference proteome</keyword>
<evidence type="ECO:0008006" key="4">
    <source>
        <dbReference type="Google" id="ProtNLM"/>
    </source>
</evidence>
<keyword evidence="1" id="KW-0812">Transmembrane</keyword>
<comment type="caution">
    <text evidence="2">The sequence shown here is derived from an EMBL/GenBank/DDBJ whole genome shotgun (WGS) entry which is preliminary data.</text>
</comment>
<dbReference type="Proteomes" id="UP000240996">
    <property type="component" value="Unassembled WGS sequence"/>
</dbReference>
<sequence>MFIDDYILPADDDGADRGRIFAGAAIAAVLLWLAVMLWLVRGEIGAIGPVALVQLLAALCVVPALIGIIWLLAMRTSRAEAARFGVTARAMQAESARLEQAVAATAQTIDRNRRHLADQVDTLMTMGETAHQFLGAIGEGFATEIERADAHTRSLVAAADATQTSLGVLLASLPRAHAETEAMADQLERAGLSASEHAGALDAQIGALAARGREADAVASGAAQRLAAHIIRMEATSETAGARLEAVTETMSAEVDALLGRTADAVDDARKGIAAQGDAVLAMVRANQVALDGATRASAEAIADRIAGVDSAIAQVARRLEDQRTAGEDILGSLGSGLDQVETRIDTLHHHGVERTQLLAASISALGGSADAMTEALRSGEAMAGRTIGTTESLLIALDAAAREIDETLPDALSRLDRRVADSKAIVVAAKPELLALVTAAESTHNAIEAIAGVIAEQRSVLDRLSNTLLDTLASGRAKADALGQMVDETIDRTNSFSEEAAPRLVEALLRVRETATAAADTARHTLAQVIPDAAQALELASSAALRRATGDTVDRQIQAIGDATDAAVDATTRATERLAAQVEAIAQQTAVVETRLEEARNDRETADRDTFARRVSLLIESLNSASIDIAKAFAPEVADSAWAAYLKGDRGVFTRRAVRILDANDARSIANLYDDDAGFREMVNRYIHDFESMLRAILAQRDGSPLGVTLLSSDMGKLYVALAQAIERLR</sequence>
<dbReference type="RefSeq" id="WP_338110758.1">
    <property type="nucleotide sequence ID" value="NZ_PZZN01000001.1"/>
</dbReference>